<dbReference type="Proteomes" id="UP000184268">
    <property type="component" value="Unassembled WGS sequence"/>
</dbReference>
<evidence type="ECO:0000256" key="2">
    <source>
        <dbReference type="PROSITE-ProRule" id="PRU00169"/>
    </source>
</evidence>
<dbReference type="PANTHER" id="PTHR44591:SF3">
    <property type="entry name" value="RESPONSE REGULATORY DOMAIN-CONTAINING PROTEIN"/>
    <property type="match status" value="1"/>
</dbReference>
<protein>
    <submittedName>
        <fullName evidence="4">Response regulator receiver protein</fullName>
    </submittedName>
</protein>
<evidence type="ECO:0000313" key="4">
    <source>
        <dbReference type="EMBL" id="SHH46822.1"/>
    </source>
</evidence>
<evidence type="ECO:0000313" key="5">
    <source>
        <dbReference type="Proteomes" id="UP000184268"/>
    </source>
</evidence>
<dbReference type="InterPro" id="IPR050595">
    <property type="entry name" value="Bact_response_regulator"/>
</dbReference>
<reference evidence="4 5" key="1">
    <citation type="submission" date="2016-11" db="EMBL/GenBank/DDBJ databases">
        <authorList>
            <person name="Jaros S."/>
            <person name="Januszkiewicz K."/>
            <person name="Wedrychowicz H."/>
        </authorList>
    </citation>
    <scope>NUCLEOTIDE SEQUENCE [LARGE SCALE GENOMIC DNA]</scope>
    <source>
        <strain evidence="4 5">DSM 16917</strain>
    </source>
</reference>
<dbReference type="Gene3D" id="3.40.50.2300">
    <property type="match status" value="1"/>
</dbReference>
<proteinExistence type="predicted"/>
<dbReference type="Pfam" id="PF00072">
    <property type="entry name" value="Response_reg"/>
    <property type="match status" value="1"/>
</dbReference>
<dbReference type="SMART" id="SM00448">
    <property type="entry name" value="REC"/>
    <property type="match status" value="1"/>
</dbReference>
<name>A0A1M5T7Y0_9GAMM</name>
<feature type="modified residue" description="4-aspartylphosphate" evidence="2">
    <location>
        <position position="61"/>
    </location>
</feature>
<dbReference type="AlphaFoldDB" id="A0A1M5T7Y0"/>
<dbReference type="GO" id="GO:0000160">
    <property type="term" value="P:phosphorelay signal transduction system"/>
    <property type="evidence" value="ECO:0007669"/>
    <property type="project" value="InterPro"/>
</dbReference>
<dbReference type="EMBL" id="FQXG01000003">
    <property type="protein sequence ID" value="SHH46822.1"/>
    <property type="molecule type" value="Genomic_DNA"/>
</dbReference>
<dbReference type="InterPro" id="IPR011006">
    <property type="entry name" value="CheY-like_superfamily"/>
</dbReference>
<keyword evidence="1 2" id="KW-0597">Phosphoprotein</keyword>
<gene>
    <name evidence="4" type="ORF">SAMN02745129_2034</name>
</gene>
<evidence type="ECO:0000256" key="1">
    <source>
        <dbReference type="ARBA" id="ARBA00022553"/>
    </source>
</evidence>
<keyword evidence="5" id="KW-1185">Reference proteome</keyword>
<sequence>MNHDRLLTGKRILVVDDMESVCKQIARQLRQLGATDIELANSGSQALSMLATGRFDLVLADWYMPGMDGLELTRRIQQDRDQAGIPVVMVSSESRAELISRALDSGVQAYITKPFNKTSLGSALAPVITS</sequence>
<dbReference type="SUPFAM" id="SSF52172">
    <property type="entry name" value="CheY-like"/>
    <property type="match status" value="1"/>
</dbReference>
<evidence type="ECO:0000259" key="3">
    <source>
        <dbReference type="PROSITE" id="PS50110"/>
    </source>
</evidence>
<dbReference type="PROSITE" id="PS50110">
    <property type="entry name" value="RESPONSE_REGULATORY"/>
    <property type="match status" value="1"/>
</dbReference>
<dbReference type="STRING" id="299255.SAMN02745129_2034"/>
<dbReference type="InterPro" id="IPR001789">
    <property type="entry name" value="Sig_transdc_resp-reg_receiver"/>
</dbReference>
<accession>A0A1M5T7Y0</accession>
<feature type="domain" description="Response regulatory" evidence="3">
    <location>
        <begin position="11"/>
        <end position="128"/>
    </location>
</feature>
<dbReference type="PANTHER" id="PTHR44591">
    <property type="entry name" value="STRESS RESPONSE REGULATOR PROTEIN 1"/>
    <property type="match status" value="1"/>
</dbReference>
<organism evidence="4 5">
    <name type="scientific">Ferrimonas marina</name>
    <dbReference type="NCBI Taxonomy" id="299255"/>
    <lineage>
        <taxon>Bacteria</taxon>
        <taxon>Pseudomonadati</taxon>
        <taxon>Pseudomonadota</taxon>
        <taxon>Gammaproteobacteria</taxon>
        <taxon>Alteromonadales</taxon>
        <taxon>Ferrimonadaceae</taxon>
        <taxon>Ferrimonas</taxon>
    </lineage>
</organism>